<proteinExistence type="predicted"/>
<organism evidence="1 2">
    <name type="scientific">Lachnoclostridium phytofermentans (strain ATCC 700394 / DSM 18823 / ISDg)</name>
    <name type="common">Clostridium phytofermentans</name>
    <dbReference type="NCBI Taxonomy" id="357809"/>
    <lineage>
        <taxon>Bacteria</taxon>
        <taxon>Bacillati</taxon>
        <taxon>Bacillota</taxon>
        <taxon>Clostridia</taxon>
        <taxon>Lachnospirales</taxon>
        <taxon>Lachnospiraceae</taxon>
    </lineage>
</organism>
<sequence length="351" mass="41736">MKNQLLRQIERDLKLKRFINEAECDYNQRIIYSVGAAWVQTLLFGSSYKDIQRKDEYQSVDIMYVQSYLAKVLEAYLQCFDINLDWLDEDYEFDIVKKARILSSEIIQATLYNENLAEIQSRRLVPLVPRYIKYGEGLYLFKGDRDAERNLCAVGASLWKVDEVIKYEIEYRPINENAFEYYRSIVTKFPWRQKKITGEYLMFHLGNKTALLNSWKPVDIEKLPPGIHLLKLASEYNGGYLLVKKDEDVYSIVDLDPWYIENGEIYRIMYALNAWYKSPTVFKYDHKGEYIILKSHKPLPKSEKKMLMAASWPYRTYKDQYYRIVPEFLWEIITKRLNELGIILIKQGEST</sequence>
<dbReference type="KEGG" id="cpy:Cphy_0587"/>
<protein>
    <submittedName>
        <fullName evidence="1">Uncharacterized protein</fullName>
    </submittedName>
</protein>
<accession>A9KIX5</accession>
<dbReference type="STRING" id="357809.Cphy_0587"/>
<dbReference type="EMBL" id="CP000885">
    <property type="protein sequence ID" value="ABX40974.1"/>
    <property type="molecule type" value="Genomic_DNA"/>
</dbReference>
<keyword evidence="2" id="KW-1185">Reference proteome</keyword>
<dbReference type="HOGENOM" id="CLU_786875_0_0_9"/>
<dbReference type="OrthoDB" id="2037708at2"/>
<name>A9KIX5_LACP7</name>
<evidence type="ECO:0000313" key="2">
    <source>
        <dbReference type="Proteomes" id="UP000000370"/>
    </source>
</evidence>
<gene>
    <name evidence="1" type="ordered locus">Cphy_0587</name>
</gene>
<dbReference type="Proteomes" id="UP000000370">
    <property type="component" value="Chromosome"/>
</dbReference>
<dbReference type="RefSeq" id="WP_012198618.1">
    <property type="nucleotide sequence ID" value="NC_010001.1"/>
</dbReference>
<reference evidence="2" key="1">
    <citation type="submission" date="2007-11" db="EMBL/GenBank/DDBJ databases">
        <title>Complete genome sequence of Clostridium phytofermentans ISDg.</title>
        <authorList>
            <person name="Leschine S.B."/>
            <person name="Warnick T.A."/>
            <person name="Blanchard J.L."/>
            <person name="Schnell D.J."/>
            <person name="Petit E.L."/>
            <person name="LaTouf W.G."/>
            <person name="Copeland A."/>
            <person name="Lucas S."/>
            <person name="Lapidus A."/>
            <person name="Barry K."/>
            <person name="Glavina del Rio T."/>
            <person name="Dalin E."/>
            <person name="Tice H."/>
            <person name="Pitluck S."/>
            <person name="Kiss H."/>
            <person name="Brettin T."/>
            <person name="Bruce D."/>
            <person name="Detter J.C."/>
            <person name="Han C."/>
            <person name="Kuske C."/>
            <person name="Schmutz J."/>
            <person name="Larimer F."/>
            <person name="Land M."/>
            <person name="Hauser L."/>
            <person name="Kyrpides N."/>
            <person name="Kim E.A."/>
            <person name="Richardson P."/>
        </authorList>
    </citation>
    <scope>NUCLEOTIDE SEQUENCE [LARGE SCALE GENOMIC DNA]</scope>
    <source>
        <strain evidence="2">ATCC 700394 / DSM 18823 / ISDg</strain>
    </source>
</reference>
<dbReference type="AlphaFoldDB" id="A9KIX5"/>
<evidence type="ECO:0000313" key="1">
    <source>
        <dbReference type="EMBL" id="ABX40974.1"/>
    </source>
</evidence>